<dbReference type="Pfam" id="PF05521">
    <property type="entry name" value="Phage_HCP"/>
    <property type="match status" value="1"/>
</dbReference>
<dbReference type="RefSeq" id="WP_215504009.1">
    <property type="nucleotide sequence ID" value="NZ_CP076361.1"/>
</dbReference>
<evidence type="ECO:0000313" key="1">
    <source>
        <dbReference type="EMBL" id="QWK90744.1"/>
    </source>
</evidence>
<dbReference type="Proteomes" id="UP000679352">
    <property type="component" value="Chromosome"/>
</dbReference>
<reference evidence="1" key="1">
    <citation type="submission" date="2021-06" db="EMBL/GenBank/DDBJ databases">
        <title>Direct submission.</title>
        <authorList>
            <person name="Lee C.-S."/>
            <person name="Jin L."/>
        </authorList>
    </citation>
    <scope>NUCLEOTIDE SEQUENCE</scope>
    <source>
        <strain evidence="1">Con5</strain>
    </source>
</reference>
<dbReference type="Gene3D" id="2.40.10.270">
    <property type="entry name" value="Bacteriophage SPP1 head-tail adaptor protein"/>
    <property type="match status" value="1"/>
</dbReference>
<name>A0A975P6H6_9RHOB</name>
<gene>
    <name evidence="1" type="ORF">KM031_02180</name>
</gene>
<sequence>MSAPHLTRPLVLEAVQRVADGLGGFGESWVALGTLWAAVVAGSGRNMAGQEVTLAAVPYRITVRAAAQGAASRPAPGQRFREGARVFTILAVTEQDTAGRFLTCFAREEVPT</sequence>
<dbReference type="KEGG" id="gfu:KM031_02180"/>
<evidence type="ECO:0000313" key="2">
    <source>
        <dbReference type="Proteomes" id="UP000679352"/>
    </source>
</evidence>
<accession>A0A975P6H6</accession>
<keyword evidence="2" id="KW-1185">Reference proteome</keyword>
<organism evidence="1 2">
    <name type="scientific">Gemmobacter fulvus</name>
    <dbReference type="NCBI Taxonomy" id="2840474"/>
    <lineage>
        <taxon>Bacteria</taxon>
        <taxon>Pseudomonadati</taxon>
        <taxon>Pseudomonadota</taxon>
        <taxon>Alphaproteobacteria</taxon>
        <taxon>Rhodobacterales</taxon>
        <taxon>Paracoccaceae</taxon>
        <taxon>Gemmobacter</taxon>
    </lineage>
</organism>
<dbReference type="InterPro" id="IPR008767">
    <property type="entry name" value="Phage_SPP1_head-tail_adaptor"/>
</dbReference>
<dbReference type="AlphaFoldDB" id="A0A975P6H6"/>
<proteinExistence type="predicted"/>
<dbReference type="InterPro" id="IPR038666">
    <property type="entry name" value="SSP1_head-tail_sf"/>
</dbReference>
<dbReference type="EMBL" id="CP076361">
    <property type="protein sequence ID" value="QWK90744.1"/>
    <property type="molecule type" value="Genomic_DNA"/>
</dbReference>
<protein>
    <submittedName>
        <fullName evidence="1">Head-tail adaptor protein</fullName>
    </submittedName>
</protein>